<dbReference type="InterPro" id="IPR010985">
    <property type="entry name" value="Ribbon_hlx_hlx"/>
</dbReference>
<dbReference type="InterPro" id="IPR025378">
    <property type="entry name" value="DUF4368"/>
</dbReference>
<dbReference type="RefSeq" id="WP_112331991.1">
    <property type="nucleotide sequence ID" value="NZ_QLYR01000001.1"/>
</dbReference>
<keyword evidence="4" id="KW-1185">Reference proteome</keyword>
<feature type="domain" description="Ribbon-helix-helix protein CopG" evidence="1">
    <location>
        <begin position="8"/>
        <end position="45"/>
    </location>
</feature>
<proteinExistence type="predicted"/>
<dbReference type="Pfam" id="PF01402">
    <property type="entry name" value="RHH_1"/>
    <property type="match status" value="1"/>
</dbReference>
<dbReference type="InterPro" id="IPR013321">
    <property type="entry name" value="Arc_rbn_hlx_hlx"/>
</dbReference>
<dbReference type="SUPFAM" id="SSF47598">
    <property type="entry name" value="Ribbon-helix-helix"/>
    <property type="match status" value="1"/>
</dbReference>
<name>A0A328UG24_9FIRM</name>
<sequence length="234" mass="27715">MDSEYKQRISLYLDKETVEKIDEAIKKYGYRSRNDFVSSAVDNLIADKLLGENDTVISEKLSRTIAETSETQTLQIAKNMFRYAVEMELIMRMFKVQIEKRIKELDNIIRCLYEDRVCGRLTPERYDIMANGYEQEQPELRQKLTSITERISEMDMRERCIRKFMDKAKSYVEIPKLTPELLRVFIRRIEVYEKPEKYSRTCGNPIVIHYAFQLPEQNGMPALENVMRPIQQTA</sequence>
<protein>
    <recommendedName>
        <fullName evidence="5">Ribbon-helix-helix protein CopG domain-containing protein</fullName>
    </recommendedName>
</protein>
<comment type="caution">
    <text evidence="3">The sequence shown here is derived from an EMBL/GenBank/DDBJ whole genome shotgun (WGS) entry which is preliminary data.</text>
</comment>
<evidence type="ECO:0000313" key="3">
    <source>
        <dbReference type="EMBL" id="RAQ30797.1"/>
    </source>
</evidence>
<evidence type="ECO:0000259" key="1">
    <source>
        <dbReference type="Pfam" id="PF01402"/>
    </source>
</evidence>
<feature type="domain" description="DUF4368" evidence="2">
    <location>
        <begin position="151"/>
        <end position="212"/>
    </location>
</feature>
<reference evidence="3 4" key="1">
    <citation type="submission" date="2018-06" db="EMBL/GenBank/DDBJ databases">
        <title>Noncontiguous genome sequence of Ruminococcaceae bacterium ASD2818.</title>
        <authorList>
            <person name="Chaplin A.V."/>
            <person name="Sokolova S.R."/>
            <person name="Kochetkova T.O."/>
            <person name="Goltsov A.Y."/>
            <person name="Trofimov D.Y."/>
            <person name="Efimov B.A."/>
        </authorList>
    </citation>
    <scope>NUCLEOTIDE SEQUENCE [LARGE SCALE GENOMIC DNA]</scope>
    <source>
        <strain evidence="3 4">ASD2818</strain>
    </source>
</reference>
<accession>A0A328UG24</accession>
<gene>
    <name evidence="3" type="ORF">DPQ25_00600</name>
</gene>
<evidence type="ECO:0000313" key="4">
    <source>
        <dbReference type="Proteomes" id="UP000249377"/>
    </source>
</evidence>
<dbReference type="EMBL" id="QLYR01000001">
    <property type="protein sequence ID" value="RAQ30797.1"/>
    <property type="molecule type" value="Genomic_DNA"/>
</dbReference>
<evidence type="ECO:0000259" key="2">
    <source>
        <dbReference type="Pfam" id="PF14287"/>
    </source>
</evidence>
<dbReference type="InterPro" id="IPR002145">
    <property type="entry name" value="CopG"/>
</dbReference>
<dbReference type="CDD" id="cd22231">
    <property type="entry name" value="RHH_NikR_HicB-like"/>
    <property type="match status" value="1"/>
</dbReference>
<dbReference type="Pfam" id="PF14287">
    <property type="entry name" value="DUF4368"/>
    <property type="match status" value="1"/>
</dbReference>
<dbReference type="AlphaFoldDB" id="A0A328UG24"/>
<evidence type="ECO:0008006" key="5">
    <source>
        <dbReference type="Google" id="ProtNLM"/>
    </source>
</evidence>
<dbReference type="GO" id="GO:0006355">
    <property type="term" value="P:regulation of DNA-templated transcription"/>
    <property type="evidence" value="ECO:0007669"/>
    <property type="project" value="InterPro"/>
</dbReference>
<organism evidence="3 4">
    <name type="scientific">Hydrogeniiclostridium mannosilyticum</name>
    <dbReference type="NCBI Taxonomy" id="2764322"/>
    <lineage>
        <taxon>Bacteria</taxon>
        <taxon>Bacillati</taxon>
        <taxon>Bacillota</taxon>
        <taxon>Clostridia</taxon>
        <taxon>Eubacteriales</taxon>
        <taxon>Acutalibacteraceae</taxon>
        <taxon>Hydrogeniiclostridium</taxon>
    </lineage>
</organism>
<dbReference type="Proteomes" id="UP000249377">
    <property type="component" value="Unassembled WGS sequence"/>
</dbReference>
<dbReference type="Gene3D" id="1.10.1220.10">
    <property type="entry name" value="Met repressor-like"/>
    <property type="match status" value="1"/>
</dbReference>